<feature type="non-terminal residue" evidence="2">
    <location>
        <position position="1"/>
    </location>
</feature>
<dbReference type="GO" id="GO:0046872">
    <property type="term" value="F:metal ion binding"/>
    <property type="evidence" value="ECO:0007669"/>
    <property type="project" value="InterPro"/>
</dbReference>
<evidence type="ECO:0000313" key="2">
    <source>
        <dbReference type="EMBL" id="GAG07046.1"/>
    </source>
</evidence>
<dbReference type="SUPFAM" id="SSF56059">
    <property type="entry name" value="Glutathione synthetase ATP-binding domain-like"/>
    <property type="match status" value="1"/>
</dbReference>
<protein>
    <recommendedName>
        <fullName evidence="1">ATP-grasp domain-containing protein</fullName>
    </recommendedName>
</protein>
<organism evidence="2">
    <name type="scientific">marine sediment metagenome</name>
    <dbReference type="NCBI Taxonomy" id="412755"/>
    <lineage>
        <taxon>unclassified sequences</taxon>
        <taxon>metagenomes</taxon>
        <taxon>ecological metagenomes</taxon>
    </lineage>
</organism>
<gene>
    <name evidence="2" type="ORF">S01H1_34861</name>
</gene>
<comment type="caution">
    <text evidence="2">The sequence shown here is derived from an EMBL/GenBank/DDBJ whole genome shotgun (WGS) entry which is preliminary data.</text>
</comment>
<reference evidence="2" key="1">
    <citation type="journal article" date="2014" name="Front. Microbiol.">
        <title>High frequency of phylogenetically diverse reductive dehalogenase-homologous genes in deep subseafloor sedimentary metagenomes.</title>
        <authorList>
            <person name="Kawai M."/>
            <person name="Futagami T."/>
            <person name="Toyoda A."/>
            <person name="Takaki Y."/>
            <person name="Nishi S."/>
            <person name="Hori S."/>
            <person name="Arai W."/>
            <person name="Tsubouchi T."/>
            <person name="Morono Y."/>
            <person name="Uchiyama I."/>
            <person name="Ito T."/>
            <person name="Fujiyama A."/>
            <person name="Inagaki F."/>
            <person name="Takami H."/>
        </authorList>
    </citation>
    <scope>NUCLEOTIDE SEQUENCE</scope>
    <source>
        <strain evidence="2">Expedition CK06-06</strain>
    </source>
</reference>
<evidence type="ECO:0000259" key="1">
    <source>
        <dbReference type="PROSITE" id="PS50975"/>
    </source>
</evidence>
<sequence length="175" mass="20638">GYGFFALYQHGKPIRIFMHQRIREYPVTGGASTAARAFYNEDLKQYGLKILNFLKWNGVAMVEFKYDQKQRRFSLMEINSKFWGSTELALRAGVNFAADLVRVYRGEKLVYNENYNRDLHFYWPLDNDILHLWHTQQMGRISEYWKRNAATNIGQSFRADIRKTLGLLKKIVASK</sequence>
<dbReference type="EMBL" id="BARS01021739">
    <property type="protein sequence ID" value="GAG07046.1"/>
    <property type="molecule type" value="Genomic_DNA"/>
</dbReference>
<dbReference type="GO" id="GO:0005524">
    <property type="term" value="F:ATP binding"/>
    <property type="evidence" value="ECO:0007669"/>
    <property type="project" value="InterPro"/>
</dbReference>
<name>X0W2U6_9ZZZZ</name>
<dbReference type="Pfam" id="PF02786">
    <property type="entry name" value="CPSase_L_D2"/>
    <property type="match status" value="1"/>
</dbReference>
<feature type="domain" description="ATP-grasp" evidence="1">
    <location>
        <begin position="41"/>
        <end position="105"/>
    </location>
</feature>
<dbReference type="AlphaFoldDB" id="X0W2U6"/>
<dbReference type="InterPro" id="IPR011761">
    <property type="entry name" value="ATP-grasp"/>
</dbReference>
<dbReference type="PROSITE" id="PS50975">
    <property type="entry name" value="ATP_GRASP"/>
    <property type="match status" value="1"/>
</dbReference>
<accession>X0W2U6</accession>
<dbReference type="InterPro" id="IPR005479">
    <property type="entry name" value="CPAse_ATP-bd"/>
</dbReference>
<dbReference type="Gene3D" id="3.30.470.20">
    <property type="entry name" value="ATP-grasp fold, B domain"/>
    <property type="match status" value="1"/>
</dbReference>
<proteinExistence type="predicted"/>